<name>A0A5S6QQU1_TRIMR</name>
<dbReference type="Proteomes" id="UP000046395">
    <property type="component" value="Unassembled WGS sequence"/>
</dbReference>
<dbReference type="AlphaFoldDB" id="A0A5S6QQU1"/>
<dbReference type="WBParaSite" id="TMUE_2000009711.1">
    <property type="protein sequence ID" value="TMUE_2000009711.1"/>
    <property type="gene ID" value="WBGene00288277"/>
</dbReference>
<evidence type="ECO:0000313" key="2">
    <source>
        <dbReference type="WBParaSite" id="TMUE_2000009711.1"/>
    </source>
</evidence>
<sequence>MYLYLIGPQSLRSGDDLVHYAFRSIDACLFTLFANLAIKRLRALKADAASLVAQANPVCAVDYTCADDASRLNLKTTPCMML</sequence>
<evidence type="ECO:0000313" key="1">
    <source>
        <dbReference type="Proteomes" id="UP000046395"/>
    </source>
</evidence>
<protein>
    <submittedName>
        <fullName evidence="2">Uncharacterized protein</fullName>
    </submittedName>
</protein>
<keyword evidence="1" id="KW-1185">Reference proteome</keyword>
<proteinExistence type="predicted"/>
<reference evidence="2" key="1">
    <citation type="submission" date="2019-12" db="UniProtKB">
        <authorList>
            <consortium name="WormBaseParasite"/>
        </authorList>
    </citation>
    <scope>IDENTIFICATION</scope>
</reference>
<accession>A0A5S6QQU1</accession>
<organism evidence="1 2">
    <name type="scientific">Trichuris muris</name>
    <name type="common">Mouse whipworm</name>
    <dbReference type="NCBI Taxonomy" id="70415"/>
    <lineage>
        <taxon>Eukaryota</taxon>
        <taxon>Metazoa</taxon>
        <taxon>Ecdysozoa</taxon>
        <taxon>Nematoda</taxon>
        <taxon>Enoplea</taxon>
        <taxon>Dorylaimia</taxon>
        <taxon>Trichinellida</taxon>
        <taxon>Trichuridae</taxon>
        <taxon>Trichuris</taxon>
    </lineage>
</organism>